<dbReference type="PROSITE" id="PS50977">
    <property type="entry name" value="HTH_TETR_2"/>
    <property type="match status" value="1"/>
</dbReference>
<evidence type="ECO:0000256" key="1">
    <source>
        <dbReference type="ARBA" id="ARBA00023125"/>
    </source>
</evidence>
<dbReference type="AlphaFoldDB" id="A0A919BVV6"/>
<protein>
    <recommendedName>
        <fullName evidence="4">HTH tetR-type domain-containing protein</fullName>
    </recommendedName>
</protein>
<dbReference type="PANTHER" id="PTHR30055">
    <property type="entry name" value="HTH-TYPE TRANSCRIPTIONAL REGULATOR RUTR"/>
    <property type="match status" value="1"/>
</dbReference>
<dbReference type="GO" id="GO:0000976">
    <property type="term" value="F:transcription cis-regulatory region binding"/>
    <property type="evidence" value="ECO:0007669"/>
    <property type="project" value="TreeGrafter"/>
</dbReference>
<name>A0A919BVV6_STRFL</name>
<dbReference type="Proteomes" id="UP000632849">
    <property type="component" value="Unassembled WGS sequence"/>
</dbReference>
<reference evidence="5" key="2">
    <citation type="submission" date="2020-09" db="EMBL/GenBank/DDBJ databases">
        <authorList>
            <person name="Sun Q."/>
            <person name="Ohkuma M."/>
        </authorList>
    </citation>
    <scope>NUCLEOTIDE SEQUENCE</scope>
    <source>
        <strain evidence="5">JCM 4122</strain>
    </source>
</reference>
<keyword evidence="1 2" id="KW-0238">DNA-binding</keyword>
<dbReference type="InterPro" id="IPR009057">
    <property type="entry name" value="Homeodomain-like_sf"/>
</dbReference>
<organism evidence="5 6">
    <name type="scientific">Streptomyces filamentosus</name>
    <name type="common">Streptomyces roseosporus</name>
    <dbReference type="NCBI Taxonomy" id="67294"/>
    <lineage>
        <taxon>Bacteria</taxon>
        <taxon>Bacillati</taxon>
        <taxon>Actinomycetota</taxon>
        <taxon>Actinomycetes</taxon>
        <taxon>Kitasatosporales</taxon>
        <taxon>Streptomycetaceae</taxon>
        <taxon>Streptomyces</taxon>
    </lineage>
</organism>
<evidence type="ECO:0000313" key="5">
    <source>
        <dbReference type="EMBL" id="GHG19574.1"/>
    </source>
</evidence>
<evidence type="ECO:0000256" key="2">
    <source>
        <dbReference type="PROSITE-ProRule" id="PRU00335"/>
    </source>
</evidence>
<dbReference type="EMBL" id="BNBE01000003">
    <property type="protein sequence ID" value="GHG19574.1"/>
    <property type="molecule type" value="Genomic_DNA"/>
</dbReference>
<comment type="caution">
    <text evidence="5">The sequence shown here is derived from an EMBL/GenBank/DDBJ whole genome shotgun (WGS) entry which is preliminary data.</text>
</comment>
<proteinExistence type="predicted"/>
<evidence type="ECO:0000256" key="3">
    <source>
        <dbReference type="SAM" id="MobiDB-lite"/>
    </source>
</evidence>
<accession>A0A919BVV6</accession>
<dbReference type="InterPro" id="IPR050109">
    <property type="entry name" value="HTH-type_TetR-like_transc_reg"/>
</dbReference>
<evidence type="ECO:0000313" key="6">
    <source>
        <dbReference type="Proteomes" id="UP000632849"/>
    </source>
</evidence>
<feature type="domain" description="HTH tetR-type" evidence="4">
    <location>
        <begin position="105"/>
        <end position="165"/>
    </location>
</feature>
<feature type="region of interest" description="Disordered" evidence="3">
    <location>
        <begin position="1"/>
        <end position="86"/>
    </location>
</feature>
<dbReference type="Pfam" id="PF00440">
    <property type="entry name" value="TetR_N"/>
    <property type="match status" value="1"/>
</dbReference>
<dbReference type="Gene3D" id="1.10.357.10">
    <property type="entry name" value="Tetracycline Repressor, domain 2"/>
    <property type="match status" value="1"/>
</dbReference>
<feature type="DNA-binding region" description="H-T-H motif" evidence="2">
    <location>
        <begin position="128"/>
        <end position="147"/>
    </location>
</feature>
<dbReference type="GO" id="GO:0003700">
    <property type="term" value="F:DNA-binding transcription factor activity"/>
    <property type="evidence" value="ECO:0007669"/>
    <property type="project" value="TreeGrafter"/>
</dbReference>
<keyword evidence="6" id="KW-1185">Reference proteome</keyword>
<dbReference type="PANTHER" id="PTHR30055:SF209">
    <property type="entry name" value="POSSIBLE TRANSCRIPTIONAL REGULATORY PROTEIN (PROBABLY TETR-FAMILY)"/>
    <property type="match status" value="1"/>
</dbReference>
<reference evidence="5" key="1">
    <citation type="journal article" date="2014" name="Int. J. Syst. Evol. Microbiol.">
        <title>Complete genome sequence of Corynebacterium casei LMG S-19264T (=DSM 44701T), isolated from a smear-ripened cheese.</title>
        <authorList>
            <consortium name="US DOE Joint Genome Institute (JGI-PGF)"/>
            <person name="Walter F."/>
            <person name="Albersmeier A."/>
            <person name="Kalinowski J."/>
            <person name="Ruckert C."/>
        </authorList>
    </citation>
    <scope>NUCLEOTIDE SEQUENCE</scope>
    <source>
        <strain evidence="5">JCM 4122</strain>
    </source>
</reference>
<evidence type="ECO:0000259" key="4">
    <source>
        <dbReference type="PROSITE" id="PS50977"/>
    </source>
</evidence>
<dbReference type="SUPFAM" id="SSF46689">
    <property type="entry name" value="Homeodomain-like"/>
    <property type="match status" value="1"/>
</dbReference>
<gene>
    <name evidence="5" type="ORF">GCM10017667_63110</name>
</gene>
<sequence length="286" mass="30114">MSDHERHAPGADPAQTTNEAARPPADRPSRAVPGARDLSGARDLPGVRDLPDARGLPDVPGPPGSPAERVLAEALGPGGDPLAGGDLLLPDARPAAAPRRRADAERNRAQILAAAERLFAEGDPRTVTMDRIAKAAGVGRATLYRSFPDPASVAVALLDEHERLLQGQLVYGPPPLGPGAPAGERLAAFYLAMLDLLEKHLPLALGAETGPERFRTGAYGFWRVHVRTLLVAHGAEDPDALVDTVLAPLGPELFAFQRHELGLSVERIGTSLTTFARRLLHAGAPA</sequence>
<dbReference type="InterPro" id="IPR001647">
    <property type="entry name" value="HTH_TetR"/>
</dbReference>